<keyword evidence="2" id="KW-1185">Reference proteome</keyword>
<comment type="caution">
    <text evidence="1">The sequence shown here is derived from an EMBL/GenBank/DDBJ whole genome shotgun (WGS) entry which is preliminary data.</text>
</comment>
<dbReference type="Proteomes" id="UP000274843">
    <property type="component" value="Unassembled WGS sequence"/>
</dbReference>
<sequence length="205" mass="22201">MAGRKALILAGTGMLAGLAEVLTREGWHVVLPSRRYHPLDCEVRPGEAARRSMRPPGHRPFRDGTIRPWGGGKAIWVEAHWDRPRELAAKAELALRGQADLLVAWIHEQYRRSVMGAVESLLADGAPVVEVRGGLSGTGAAEPPDPLLPLHPTQVVQLGTVSGYDAHRSLAQAEIGEGVLEAVRRALDGHTTSTHQIGQLRPMVR</sequence>
<dbReference type="AlphaFoldDB" id="A0A3N2GN35"/>
<evidence type="ECO:0000313" key="2">
    <source>
        <dbReference type="Proteomes" id="UP000274843"/>
    </source>
</evidence>
<proteinExistence type="predicted"/>
<protein>
    <submittedName>
        <fullName evidence="1">Uncharacterized protein</fullName>
    </submittedName>
</protein>
<gene>
    <name evidence="1" type="ORF">EDD35_0063</name>
</gene>
<name>A0A3N2GN35_9PSEU</name>
<dbReference type="EMBL" id="RKHY01000001">
    <property type="protein sequence ID" value="ROS37810.1"/>
    <property type="molecule type" value="Genomic_DNA"/>
</dbReference>
<accession>A0A3N2GN35</accession>
<evidence type="ECO:0000313" key="1">
    <source>
        <dbReference type="EMBL" id="ROS37810.1"/>
    </source>
</evidence>
<dbReference type="GeneID" id="301841562"/>
<dbReference type="RefSeq" id="WP_231960537.1">
    <property type="nucleotide sequence ID" value="NZ_CBDRCU010000025.1"/>
</dbReference>
<organism evidence="1 2">
    <name type="scientific">Amycolatopsis thermoflava</name>
    <dbReference type="NCBI Taxonomy" id="84480"/>
    <lineage>
        <taxon>Bacteria</taxon>
        <taxon>Bacillati</taxon>
        <taxon>Actinomycetota</taxon>
        <taxon>Actinomycetes</taxon>
        <taxon>Pseudonocardiales</taxon>
        <taxon>Pseudonocardiaceae</taxon>
        <taxon>Amycolatopsis</taxon>
        <taxon>Amycolatopsis methanolica group</taxon>
    </lineage>
</organism>
<reference evidence="1 2" key="1">
    <citation type="submission" date="2018-11" db="EMBL/GenBank/DDBJ databases">
        <title>Sequencing the genomes of 1000 actinobacteria strains.</title>
        <authorList>
            <person name="Klenk H.-P."/>
        </authorList>
    </citation>
    <scope>NUCLEOTIDE SEQUENCE [LARGE SCALE GENOMIC DNA]</scope>
    <source>
        <strain evidence="1 2">DSM 44348</strain>
    </source>
</reference>